<evidence type="ECO:0000256" key="2">
    <source>
        <dbReference type="ARBA" id="ARBA00022729"/>
    </source>
</evidence>
<keyword evidence="4 7" id="KW-0456">Lyase</keyword>
<dbReference type="Proteomes" id="UP001597116">
    <property type="component" value="Unassembled WGS sequence"/>
</dbReference>
<reference evidence="8" key="1">
    <citation type="journal article" date="2019" name="Int. J. Syst. Evol. Microbiol.">
        <title>The Global Catalogue of Microorganisms (GCM) 10K type strain sequencing project: providing services to taxonomists for standard genome sequencing and annotation.</title>
        <authorList>
            <consortium name="The Broad Institute Genomics Platform"/>
            <consortium name="The Broad Institute Genome Sequencing Center for Infectious Disease"/>
            <person name="Wu L."/>
            <person name="Ma J."/>
        </authorList>
    </citation>
    <scope>NUCLEOTIDE SEQUENCE [LARGE SCALE GENOMIC DNA]</scope>
    <source>
        <strain evidence="8">CCUG 55608</strain>
    </source>
</reference>
<dbReference type="InterPro" id="IPR012480">
    <property type="entry name" value="Hepar_II_III_C"/>
</dbReference>
<name>A0ABW3Q4V5_9BACT</name>
<keyword evidence="8" id="KW-1185">Reference proteome</keyword>
<comment type="caution">
    <text evidence="7">The sequence shown here is derived from an EMBL/GenBank/DDBJ whole genome shotgun (WGS) entry which is preliminary data.</text>
</comment>
<dbReference type="GO" id="GO:0016829">
    <property type="term" value="F:lyase activity"/>
    <property type="evidence" value="ECO:0007669"/>
    <property type="project" value="UniProtKB-KW"/>
</dbReference>
<dbReference type="Pfam" id="PF07940">
    <property type="entry name" value="Hepar_II_III_C"/>
    <property type="match status" value="1"/>
</dbReference>
<dbReference type="PANTHER" id="PTHR39210:SF1">
    <property type="entry name" value="HEPARIN-SULFATE LYASE"/>
    <property type="match status" value="1"/>
</dbReference>
<keyword evidence="3" id="KW-0574">Periplasm</keyword>
<dbReference type="Pfam" id="PF16889">
    <property type="entry name" value="Hepar_II_III_N"/>
    <property type="match status" value="1"/>
</dbReference>
<dbReference type="InterPro" id="IPR008929">
    <property type="entry name" value="Chondroitin_lyas"/>
</dbReference>
<evidence type="ECO:0000256" key="4">
    <source>
        <dbReference type="ARBA" id="ARBA00023239"/>
    </source>
</evidence>
<keyword evidence="2" id="KW-0732">Signal</keyword>
<accession>A0ABW3Q4V5</accession>
<dbReference type="PANTHER" id="PTHR39210">
    <property type="entry name" value="HEPARIN-SULFATE LYASE"/>
    <property type="match status" value="1"/>
</dbReference>
<evidence type="ECO:0000313" key="8">
    <source>
        <dbReference type="Proteomes" id="UP001597116"/>
    </source>
</evidence>
<dbReference type="EMBL" id="JBHTLP010000001">
    <property type="protein sequence ID" value="MFD1139485.1"/>
    <property type="molecule type" value="Genomic_DNA"/>
</dbReference>
<comment type="subcellular location">
    <subcellularLocation>
        <location evidence="1">Periplasm</location>
    </subcellularLocation>
</comment>
<sequence length="652" mass="75972">MKIENQYSWLYYRMRAMSVPEVMYRVQQYAQKQTDKQRMDWQPCVDLSCLPKPILPVGSVSAPAWNMKQEIFEHQLDYSQPIDWHLDLDSRKRFPLEYAKTIDIRTGEMGSAKYVWEVNRLLFLPRLALQYRATQQPEYLRRFVEICESWVTENPYLRGINWYSNIEVNIRLINWFICWNILDASTLAERHPEFRQFVFTHWLPSIYQHCVYSRANPSFHSSANNHLVAEYCGLFVASSFWRFPESAAWSAYARAGLECEIQQQHSSLGINREEAAEYIQFVTDFFLIAYVSGFHQKKPFSDAYSQQLLNIFSYIANLLDQNGNFPQYGDDDNGKVLMLEDRTPFNNFRSLLTSAATLFKVPLFKQYAQGYDLKNQLFFGAEGQQQFDAIRLTDQRLESRLFAEEGHFILRKQEEPGQEIYLHFDAAPLGYLSIAAHGHADALSFIMHLDGQPFFIDPGTYIYHTDSAWRRYFVSTRAHNTVCIDGQNQAFQAGDLLWLNHYQTTVKRAQSTEEQDEVIASHNGYERLGCEHERGIRFLKTNRQICLSDQLVNRQKITRTVEVLFHLAPDVRVAEAGFNQYRLSHPAVKRSVLLTIDPELAVSVARGQTEPVKFGWYSGRFYHKEPTTAFCARFTLPGKTTANFFHQITILS</sequence>
<gene>
    <name evidence="7" type="ORF">ACFQ4C_00095</name>
</gene>
<proteinExistence type="predicted"/>
<dbReference type="InterPro" id="IPR031680">
    <property type="entry name" value="Hepar_II_III_N"/>
</dbReference>
<evidence type="ECO:0000259" key="6">
    <source>
        <dbReference type="Pfam" id="PF16889"/>
    </source>
</evidence>
<evidence type="ECO:0000256" key="1">
    <source>
        <dbReference type="ARBA" id="ARBA00004418"/>
    </source>
</evidence>
<feature type="domain" description="Heparinase II/III-like C-terminal" evidence="5">
    <location>
        <begin position="397"/>
        <end position="636"/>
    </location>
</feature>
<organism evidence="7 8">
    <name type="scientific">Larkinella insperata</name>
    <dbReference type="NCBI Taxonomy" id="332158"/>
    <lineage>
        <taxon>Bacteria</taxon>
        <taxon>Pseudomonadati</taxon>
        <taxon>Bacteroidota</taxon>
        <taxon>Cytophagia</taxon>
        <taxon>Cytophagales</taxon>
        <taxon>Spirosomataceae</taxon>
        <taxon>Larkinella</taxon>
    </lineage>
</organism>
<dbReference type="Gene3D" id="2.70.98.70">
    <property type="match status" value="1"/>
</dbReference>
<dbReference type="Gene3D" id="1.50.10.100">
    <property type="entry name" value="Chondroitin AC/alginate lyase"/>
    <property type="match status" value="1"/>
</dbReference>
<evidence type="ECO:0000313" key="7">
    <source>
        <dbReference type="EMBL" id="MFD1139485.1"/>
    </source>
</evidence>
<dbReference type="RefSeq" id="WP_265990175.1">
    <property type="nucleotide sequence ID" value="NZ_CP110973.1"/>
</dbReference>
<evidence type="ECO:0000259" key="5">
    <source>
        <dbReference type="Pfam" id="PF07940"/>
    </source>
</evidence>
<protein>
    <submittedName>
        <fullName evidence="7">Alginate lyase family protein</fullName>
    </submittedName>
</protein>
<evidence type="ECO:0000256" key="3">
    <source>
        <dbReference type="ARBA" id="ARBA00022764"/>
    </source>
</evidence>
<feature type="domain" description="Heparin-sulfate lyase N-terminal" evidence="6">
    <location>
        <begin position="96"/>
        <end position="335"/>
    </location>
</feature>
<dbReference type="SUPFAM" id="SSF48230">
    <property type="entry name" value="Chondroitin AC/alginate lyase"/>
    <property type="match status" value="1"/>
</dbReference>